<name>A0A517RG82_9PLAN</name>
<dbReference type="InterPro" id="IPR011444">
    <property type="entry name" value="DUF1549"/>
</dbReference>
<keyword evidence="2 3" id="KW-0408">Iron</keyword>
<dbReference type="OrthoDB" id="127107at2"/>
<dbReference type="EC" id="4.2.2.12" evidence="7"/>
<proteinExistence type="predicted"/>
<dbReference type="InterPro" id="IPR011429">
    <property type="entry name" value="Cyt_c_Planctomycete-type"/>
</dbReference>
<feature type="domain" description="Cytochrome c" evidence="6">
    <location>
        <begin position="34"/>
        <end position="131"/>
    </location>
</feature>
<reference evidence="7 8" key="1">
    <citation type="submission" date="2019-02" db="EMBL/GenBank/DDBJ databases">
        <title>Deep-cultivation of Planctomycetes and their phenomic and genomic characterization uncovers novel biology.</title>
        <authorList>
            <person name="Wiegand S."/>
            <person name="Jogler M."/>
            <person name="Boedeker C."/>
            <person name="Pinto D."/>
            <person name="Vollmers J."/>
            <person name="Rivas-Marin E."/>
            <person name="Kohn T."/>
            <person name="Peeters S.H."/>
            <person name="Heuer A."/>
            <person name="Rast P."/>
            <person name="Oberbeckmann S."/>
            <person name="Bunk B."/>
            <person name="Jeske O."/>
            <person name="Meyerdierks A."/>
            <person name="Storesund J.E."/>
            <person name="Kallscheuer N."/>
            <person name="Luecker S."/>
            <person name="Lage O.M."/>
            <person name="Pohl T."/>
            <person name="Merkel B.J."/>
            <person name="Hornburger P."/>
            <person name="Mueller R.-W."/>
            <person name="Bruemmer F."/>
            <person name="Labrenz M."/>
            <person name="Spormann A.M."/>
            <person name="Op den Camp H."/>
            <person name="Overmann J."/>
            <person name="Amann R."/>
            <person name="Jetten M.S.M."/>
            <person name="Mascher T."/>
            <person name="Medema M.H."/>
            <person name="Devos D.P."/>
            <person name="Kaster A.-K."/>
            <person name="Ovreas L."/>
            <person name="Rohde M."/>
            <person name="Galperin M.Y."/>
            <person name="Jogler C."/>
        </authorList>
    </citation>
    <scope>NUCLEOTIDE SEQUENCE [LARGE SCALE GENOMIC DNA]</scope>
    <source>
        <strain evidence="7 8">Pan241w</strain>
    </source>
</reference>
<evidence type="ECO:0000259" key="6">
    <source>
        <dbReference type="PROSITE" id="PS51007"/>
    </source>
</evidence>
<dbReference type="GO" id="GO:0047492">
    <property type="term" value="F:xanthan lyase activity"/>
    <property type="evidence" value="ECO:0007669"/>
    <property type="project" value="UniProtKB-EC"/>
</dbReference>
<dbReference type="KEGG" id="gaz:Pan241w_29770"/>
<keyword evidence="8" id="KW-1185">Reference proteome</keyword>
<dbReference type="Proteomes" id="UP000317171">
    <property type="component" value="Chromosome"/>
</dbReference>
<feature type="coiled-coil region" evidence="4">
    <location>
        <begin position="591"/>
        <end position="618"/>
    </location>
</feature>
<keyword evidence="4" id="KW-0175">Coiled coil</keyword>
<dbReference type="GO" id="GO:0020037">
    <property type="term" value="F:heme binding"/>
    <property type="evidence" value="ECO:0007669"/>
    <property type="project" value="InterPro"/>
</dbReference>
<evidence type="ECO:0000313" key="8">
    <source>
        <dbReference type="Proteomes" id="UP000317171"/>
    </source>
</evidence>
<dbReference type="PROSITE" id="PS51007">
    <property type="entry name" value="CYTC"/>
    <property type="match status" value="1"/>
</dbReference>
<protein>
    <submittedName>
        <fullName evidence="7">Xanthan lyase</fullName>
        <ecNumber evidence="7">4.2.2.12</ecNumber>
    </submittedName>
</protein>
<evidence type="ECO:0000256" key="5">
    <source>
        <dbReference type="SAM" id="SignalP"/>
    </source>
</evidence>
<keyword evidence="3" id="KW-0349">Heme</keyword>
<sequence length="956" mass="107710" precursor="true">MQRSEQSCIMKRVLVIIAVMMTGGAQIATANDAPDKDHGIEFFEAKIRPVLIKHCYECHAADAKSIRGGLLLDTRAGTLTGGDSGTSIVPGKPEESLLLESLRFESFEMPPAGKLAPEIIADFETWIKMGAPDPREGESKVVKQTIDLEKGREFWSFKPMEKQPVPQVTDADWSHSDIDRFIRARQEQQKLKPAPAADRTTLVRRLYFDLIGLPPTPAQIDAFLNDHRPDAVANLVDELLASSHFGERWGRYWLDVARYSQSTGGGRSLLYNSAWRYRNYVIDAFNKDKPFDQFIKEQVAGDTLKSNDYRQQQEQLIATAFLLLGPTNYEQQDKEQLRMDVIDEQIQTVGRAFMAMTLGCARCHDHKFDPIPASDYYALAGIFRSTHVLTPGNVSGWTKRALPVPAEQQKERDAYDQKLASLTSQQKKKQKQLKKLELQLNSIVLDDSAATLVGDWKESTFMKDYIGKGYIHDQHQAKGKKLVKFVPPKLKSGRYDVQLAYNSAESRASRVPVTIKTAKGKHTVYVNQRVEPTDGAFSSLGQFEFNGTKDEEIIVSNEGTDGFVIVDAIRFISAPVESEKDTQQQAAVAHYKQTSLKIAQAKKQLKQLKSEIAQTKKSAPPQIPEIMSVYEGEAPGDYHLLIRGDVHNLGKKVPRGFITVAQSNKPADKPVSIPDTASGRHELADWIASPQNPLTARVYANRIWHHLFGSGLVRTVDNFGFRGETPSHPELLDHLALKLIEQGWSTKSLIREIVLSRTYQLASESTEQQRAADPDNRLLTHQNHRRLDAEAIRDTILFVSGNLDLSQHEQTIRPDTKTEYGYVFQKHYRSIYIPVFRNRLHDLLAVFDFPDPNLSVGRRNTSTLSTQALYLMNNPFVMEQSQELAGRLIKEFPTDQSKRIDALFRTTLGRLPDQTEKANAAQFLNQSQTEGGPSETEIWSALCQTVIACIDFRYIK</sequence>
<dbReference type="Pfam" id="PF07635">
    <property type="entry name" value="PSCyt1"/>
    <property type="match status" value="1"/>
</dbReference>
<dbReference type="InterPro" id="IPR009056">
    <property type="entry name" value="Cyt_c-like_dom"/>
</dbReference>
<dbReference type="EMBL" id="CP036269">
    <property type="protein sequence ID" value="QDT42882.1"/>
    <property type="molecule type" value="Genomic_DNA"/>
</dbReference>
<dbReference type="Pfam" id="PF07587">
    <property type="entry name" value="PSD1"/>
    <property type="match status" value="1"/>
</dbReference>
<dbReference type="GO" id="GO:0046872">
    <property type="term" value="F:metal ion binding"/>
    <property type="evidence" value="ECO:0007669"/>
    <property type="project" value="UniProtKB-KW"/>
</dbReference>
<dbReference type="PANTHER" id="PTHR35889">
    <property type="entry name" value="CYCLOINULO-OLIGOSACCHARIDE FRUCTANOTRANSFERASE-RELATED"/>
    <property type="match status" value="1"/>
</dbReference>
<evidence type="ECO:0000256" key="4">
    <source>
        <dbReference type="SAM" id="Coils"/>
    </source>
</evidence>
<evidence type="ECO:0000313" key="7">
    <source>
        <dbReference type="EMBL" id="QDT42882.1"/>
    </source>
</evidence>
<dbReference type="AlphaFoldDB" id="A0A517RG82"/>
<keyword evidence="1 3" id="KW-0479">Metal-binding</keyword>
<dbReference type="Pfam" id="PF25275">
    <property type="entry name" value="Golvesin_C"/>
    <property type="match status" value="1"/>
</dbReference>
<dbReference type="InterPro" id="IPR022655">
    <property type="entry name" value="DUF1553"/>
</dbReference>
<feature type="signal peptide" evidence="5">
    <location>
        <begin position="1"/>
        <end position="30"/>
    </location>
</feature>
<gene>
    <name evidence="7" type="primary">xly_4</name>
    <name evidence="7" type="ORF">Pan241w_29770</name>
</gene>
<organism evidence="7 8">
    <name type="scientific">Gimesia alba</name>
    <dbReference type="NCBI Taxonomy" id="2527973"/>
    <lineage>
        <taxon>Bacteria</taxon>
        <taxon>Pseudomonadati</taxon>
        <taxon>Planctomycetota</taxon>
        <taxon>Planctomycetia</taxon>
        <taxon>Planctomycetales</taxon>
        <taxon>Planctomycetaceae</taxon>
        <taxon>Gimesia</taxon>
    </lineage>
</organism>
<keyword evidence="7" id="KW-0456">Lyase</keyword>
<dbReference type="GO" id="GO:0009055">
    <property type="term" value="F:electron transfer activity"/>
    <property type="evidence" value="ECO:0007669"/>
    <property type="project" value="InterPro"/>
</dbReference>
<feature type="chain" id="PRO_5021948445" evidence="5">
    <location>
        <begin position="31"/>
        <end position="956"/>
    </location>
</feature>
<evidence type="ECO:0000256" key="1">
    <source>
        <dbReference type="ARBA" id="ARBA00022723"/>
    </source>
</evidence>
<dbReference type="InterPro" id="IPR033803">
    <property type="entry name" value="CBD-like_Golvesin-Xly"/>
</dbReference>
<dbReference type="PANTHER" id="PTHR35889:SF3">
    <property type="entry name" value="F-BOX DOMAIN-CONTAINING PROTEIN"/>
    <property type="match status" value="1"/>
</dbReference>
<evidence type="ECO:0000256" key="2">
    <source>
        <dbReference type="ARBA" id="ARBA00023004"/>
    </source>
</evidence>
<accession>A0A517RG82</accession>
<dbReference type="RefSeq" id="WP_145216840.1">
    <property type="nucleotide sequence ID" value="NZ_CP036269.1"/>
</dbReference>
<evidence type="ECO:0000256" key="3">
    <source>
        <dbReference type="PROSITE-ProRule" id="PRU00433"/>
    </source>
</evidence>
<dbReference type="Pfam" id="PF07583">
    <property type="entry name" value="PSCyt2"/>
    <property type="match status" value="1"/>
</dbReference>
<keyword evidence="5" id="KW-0732">Signal</keyword>